<accession>A0AAP0P5J3</accession>
<dbReference type="EMBL" id="JBBNAE010000004">
    <property type="protein sequence ID" value="KAK9130944.1"/>
    <property type="molecule type" value="Genomic_DNA"/>
</dbReference>
<dbReference type="Proteomes" id="UP001417504">
    <property type="component" value="Unassembled WGS sequence"/>
</dbReference>
<proteinExistence type="predicted"/>
<comment type="caution">
    <text evidence="1">The sequence shown here is derived from an EMBL/GenBank/DDBJ whole genome shotgun (WGS) entry which is preliminary data.</text>
</comment>
<organism evidence="1 2">
    <name type="scientific">Stephania japonica</name>
    <dbReference type="NCBI Taxonomy" id="461633"/>
    <lineage>
        <taxon>Eukaryota</taxon>
        <taxon>Viridiplantae</taxon>
        <taxon>Streptophyta</taxon>
        <taxon>Embryophyta</taxon>
        <taxon>Tracheophyta</taxon>
        <taxon>Spermatophyta</taxon>
        <taxon>Magnoliopsida</taxon>
        <taxon>Ranunculales</taxon>
        <taxon>Menispermaceae</taxon>
        <taxon>Menispermoideae</taxon>
        <taxon>Cissampelideae</taxon>
        <taxon>Stephania</taxon>
    </lineage>
</organism>
<keyword evidence="2" id="KW-1185">Reference proteome</keyword>
<evidence type="ECO:0000313" key="1">
    <source>
        <dbReference type="EMBL" id="KAK9130944.1"/>
    </source>
</evidence>
<gene>
    <name evidence="1" type="ORF">Sjap_011431</name>
</gene>
<reference evidence="1 2" key="1">
    <citation type="submission" date="2024-01" db="EMBL/GenBank/DDBJ databases">
        <title>Genome assemblies of Stephania.</title>
        <authorList>
            <person name="Yang L."/>
        </authorList>
    </citation>
    <scope>NUCLEOTIDE SEQUENCE [LARGE SCALE GENOMIC DNA]</scope>
    <source>
        <strain evidence="1">QJT</strain>
        <tissue evidence="1">Leaf</tissue>
    </source>
</reference>
<evidence type="ECO:0000313" key="2">
    <source>
        <dbReference type="Proteomes" id="UP001417504"/>
    </source>
</evidence>
<sequence>MKYLYEHKAIARKLEVKGSIPVVDVSKGAGLLNEVKPANKVMNLHIMRISTTLRGSITSRVI</sequence>
<name>A0AAP0P5J3_9MAGN</name>
<protein>
    <submittedName>
        <fullName evidence="1">Uncharacterized protein</fullName>
    </submittedName>
</protein>
<dbReference type="AlphaFoldDB" id="A0AAP0P5J3"/>